<keyword evidence="6" id="KW-1185">Reference proteome</keyword>
<evidence type="ECO:0000256" key="1">
    <source>
        <dbReference type="ARBA" id="ARBA00022553"/>
    </source>
</evidence>
<evidence type="ECO:0000313" key="5">
    <source>
        <dbReference type="EMBL" id="MXR50641.1"/>
    </source>
</evidence>
<dbReference type="InterPro" id="IPR036890">
    <property type="entry name" value="HATPase_C_sf"/>
</dbReference>
<dbReference type="InterPro" id="IPR001789">
    <property type="entry name" value="Sig_transdc_resp-reg_receiver"/>
</dbReference>
<dbReference type="PRINTS" id="PR00344">
    <property type="entry name" value="BCTRLSENSOR"/>
</dbReference>
<dbReference type="RefSeq" id="WP_159762751.1">
    <property type="nucleotide sequence ID" value="NZ_WUUT01000001.1"/>
</dbReference>
<sequence>MTAGDEPLAVLLVEDNPGDAKLVEHHLRDGSTHPLGEEVAVTHVESLTEAETALESGSYELVFLDLGLPETTGIETLERVDETVETTAIIVLTGLDDSETAIEAIQQGAQDYLPKGDLDAETLWRSLRYAVERERQEQELRRRTEQLGFFSSILRHDVNNGIEVIKRNAHLLEPELDGEQRERAETIIDWSENITDLTEKIQVMIEGITHGEQQDLEAVDLSTVVEGQVETVEQMGEDVRIETSIPFGLSVRANEMLPEVFHNLLTNAVEHNDTDQPRITVDAEQSGETVTVSIADNGPGIPDDERGELFSWQGGGTGDSGGFGLYFVQTMIESYGGSITAAANEPRGTEFTIRLPAA</sequence>
<gene>
    <name evidence="5" type="ORF">GRX03_03330</name>
</gene>
<dbReference type="InterPro" id="IPR004358">
    <property type="entry name" value="Sig_transdc_His_kin-like_C"/>
</dbReference>
<evidence type="ECO:0000259" key="3">
    <source>
        <dbReference type="PROSITE" id="PS50109"/>
    </source>
</evidence>
<dbReference type="Gene3D" id="3.40.50.2300">
    <property type="match status" value="1"/>
</dbReference>
<dbReference type="PROSITE" id="PS50109">
    <property type="entry name" value="HIS_KIN"/>
    <property type="match status" value="1"/>
</dbReference>
<dbReference type="InterPro" id="IPR003594">
    <property type="entry name" value="HATPase_dom"/>
</dbReference>
<feature type="domain" description="Histidine kinase" evidence="3">
    <location>
        <begin position="153"/>
        <end position="358"/>
    </location>
</feature>
<dbReference type="Gene3D" id="3.30.565.10">
    <property type="entry name" value="Histidine kinase-like ATPase, C-terminal domain"/>
    <property type="match status" value="1"/>
</dbReference>
<dbReference type="EMBL" id="WUUT01000001">
    <property type="protein sequence ID" value="MXR50641.1"/>
    <property type="molecule type" value="Genomic_DNA"/>
</dbReference>
<dbReference type="CDD" id="cd00156">
    <property type="entry name" value="REC"/>
    <property type="match status" value="1"/>
</dbReference>
<evidence type="ECO:0000256" key="2">
    <source>
        <dbReference type="PROSITE-ProRule" id="PRU00169"/>
    </source>
</evidence>
<feature type="modified residue" description="4-aspartylphosphate" evidence="2">
    <location>
        <position position="65"/>
    </location>
</feature>
<dbReference type="SMART" id="SM00387">
    <property type="entry name" value="HATPase_c"/>
    <property type="match status" value="1"/>
</dbReference>
<reference evidence="5 6" key="1">
    <citation type="submission" date="2019-12" db="EMBL/GenBank/DDBJ databases">
        <title>Isolation and characterization of three novel carbon monoxide-oxidizing members of Halobacteria from salione crusts and soils.</title>
        <authorList>
            <person name="Myers M.R."/>
            <person name="King G.M."/>
        </authorList>
    </citation>
    <scope>NUCLEOTIDE SEQUENCE [LARGE SCALE GENOMIC DNA]</scope>
    <source>
        <strain evidence="5 6">WSH3</strain>
    </source>
</reference>
<dbReference type="SMART" id="SM00448">
    <property type="entry name" value="REC"/>
    <property type="match status" value="1"/>
</dbReference>
<dbReference type="SUPFAM" id="SSF55874">
    <property type="entry name" value="ATPase domain of HSP90 chaperone/DNA topoisomerase II/histidine kinase"/>
    <property type="match status" value="1"/>
</dbReference>
<accession>A0A6B0T602</accession>
<proteinExistence type="predicted"/>
<dbReference type="PROSITE" id="PS50110">
    <property type="entry name" value="RESPONSE_REGULATORY"/>
    <property type="match status" value="1"/>
</dbReference>
<dbReference type="Pfam" id="PF02518">
    <property type="entry name" value="HATPase_c"/>
    <property type="match status" value="1"/>
</dbReference>
<name>A0A6B0T602_9EURY</name>
<dbReference type="PANTHER" id="PTHR43547">
    <property type="entry name" value="TWO-COMPONENT HISTIDINE KINASE"/>
    <property type="match status" value="1"/>
</dbReference>
<dbReference type="GO" id="GO:0000155">
    <property type="term" value="F:phosphorelay sensor kinase activity"/>
    <property type="evidence" value="ECO:0007669"/>
    <property type="project" value="TreeGrafter"/>
</dbReference>
<dbReference type="PANTHER" id="PTHR43547:SF10">
    <property type="entry name" value="SENSOR HISTIDINE KINASE DCUS"/>
    <property type="match status" value="1"/>
</dbReference>
<organism evidence="5 6">
    <name type="scientific">Halovenus carboxidivorans</name>
    <dbReference type="NCBI Taxonomy" id="2692199"/>
    <lineage>
        <taxon>Archaea</taxon>
        <taxon>Methanobacteriati</taxon>
        <taxon>Methanobacteriota</taxon>
        <taxon>Stenosarchaea group</taxon>
        <taxon>Halobacteria</taxon>
        <taxon>Halobacteriales</taxon>
        <taxon>Haloarculaceae</taxon>
        <taxon>Halovenus</taxon>
    </lineage>
</organism>
<evidence type="ECO:0000259" key="4">
    <source>
        <dbReference type="PROSITE" id="PS50110"/>
    </source>
</evidence>
<protein>
    <submittedName>
        <fullName evidence="5">Response regulator</fullName>
    </submittedName>
</protein>
<dbReference type="InterPro" id="IPR011006">
    <property type="entry name" value="CheY-like_superfamily"/>
</dbReference>
<comment type="caution">
    <text evidence="5">The sequence shown here is derived from an EMBL/GenBank/DDBJ whole genome shotgun (WGS) entry which is preliminary data.</text>
</comment>
<dbReference type="Pfam" id="PF00072">
    <property type="entry name" value="Response_reg"/>
    <property type="match status" value="1"/>
</dbReference>
<dbReference type="Proteomes" id="UP000466535">
    <property type="component" value="Unassembled WGS sequence"/>
</dbReference>
<dbReference type="SUPFAM" id="SSF52172">
    <property type="entry name" value="CheY-like"/>
    <property type="match status" value="1"/>
</dbReference>
<evidence type="ECO:0000313" key="6">
    <source>
        <dbReference type="Proteomes" id="UP000466535"/>
    </source>
</evidence>
<keyword evidence="1 2" id="KW-0597">Phosphoprotein</keyword>
<dbReference type="CDD" id="cd00075">
    <property type="entry name" value="HATPase"/>
    <property type="match status" value="1"/>
</dbReference>
<feature type="domain" description="Response regulatory" evidence="4">
    <location>
        <begin position="9"/>
        <end position="130"/>
    </location>
</feature>
<dbReference type="OrthoDB" id="3369at2157"/>
<dbReference type="InterPro" id="IPR005467">
    <property type="entry name" value="His_kinase_dom"/>
</dbReference>
<dbReference type="AlphaFoldDB" id="A0A6B0T602"/>